<evidence type="ECO:0000313" key="2">
    <source>
        <dbReference type="EMBL" id="MEN1947514.1"/>
    </source>
</evidence>
<dbReference type="EMBL" id="JBCLVG010000002">
    <property type="protein sequence ID" value="MEN1947514.1"/>
    <property type="molecule type" value="Genomic_DNA"/>
</dbReference>
<dbReference type="CDD" id="cd13585">
    <property type="entry name" value="PBP2_TMBP_like"/>
    <property type="match status" value="1"/>
</dbReference>
<evidence type="ECO:0000256" key="1">
    <source>
        <dbReference type="SAM" id="SignalP"/>
    </source>
</evidence>
<dbReference type="InterPro" id="IPR006059">
    <property type="entry name" value="SBP"/>
</dbReference>
<dbReference type="Proteomes" id="UP001425155">
    <property type="component" value="Unassembled WGS sequence"/>
</dbReference>
<reference evidence="2 3" key="1">
    <citation type="submission" date="2024-03" db="EMBL/GenBank/DDBJ databases">
        <title>YIM 134122 draft genome.</title>
        <authorList>
            <person name="Zuo S."/>
            <person name="Xiong L."/>
        </authorList>
    </citation>
    <scope>NUCLEOTIDE SEQUENCE [LARGE SCALE GENOMIC DNA]</scope>
    <source>
        <strain evidence="2 3">YIM 134122</strain>
    </source>
</reference>
<protein>
    <submittedName>
        <fullName evidence="2">Sugar ABC transporter substrate-binding protein</fullName>
    </submittedName>
</protein>
<dbReference type="InterPro" id="IPR050490">
    <property type="entry name" value="Bact_solute-bd_prot1"/>
</dbReference>
<feature type="chain" id="PRO_5045294714" evidence="1">
    <location>
        <begin position="22"/>
        <end position="449"/>
    </location>
</feature>
<proteinExistence type="predicted"/>
<gene>
    <name evidence="2" type="ORF">WJX64_13220</name>
</gene>
<sequence>MTIKRSSSGIRRSAAAIVAVAAISAALVGCSADSGSSRGSGSASDLDAALEKGGTITYWSWTPSAEAQVAAFEKAYPKVDVKLVNAGTNTDEYTKLQNAIKAGSGAPDVAQIEYYAIPQFSLSDSLVDLSQYGFGDLKDDYSASTWGSVTSGDKVFGLPQDSGPMSMFYNKTVFDQYGIEVPTTWDEYVAAAEKLHAADPTKYITSDTGDSGFATSMIWQAGGQPFQADGTDVTIDLADAGSKKWADNWNRLIDGGLLSDIPGWSDEWYKGLGDGTIATLITGAWMPGVLEGSVPDASGDWRVAPIPTYDGTPASAENGGGGQAVIKQSKNPALAAAFLKWLNNDPESIKVFLEKGGFPATTADLESDEFLAQAPEYFGGQKINEVLTAAAKDVPSGWQYLPFQVYANSIFGDTVGQSYANKGDLNDGLAEWQKQLVDYGNGQGFTVNK</sequence>
<dbReference type="PROSITE" id="PS51257">
    <property type="entry name" value="PROKAR_LIPOPROTEIN"/>
    <property type="match status" value="1"/>
</dbReference>
<dbReference type="PANTHER" id="PTHR43649:SF14">
    <property type="entry name" value="BLR3389 PROTEIN"/>
    <property type="match status" value="1"/>
</dbReference>
<comment type="caution">
    <text evidence="2">The sequence shown here is derived from an EMBL/GenBank/DDBJ whole genome shotgun (WGS) entry which is preliminary data.</text>
</comment>
<dbReference type="SUPFAM" id="SSF53850">
    <property type="entry name" value="Periplasmic binding protein-like II"/>
    <property type="match status" value="1"/>
</dbReference>
<dbReference type="Pfam" id="PF01547">
    <property type="entry name" value="SBP_bac_1"/>
    <property type="match status" value="1"/>
</dbReference>
<dbReference type="Gene3D" id="3.40.190.10">
    <property type="entry name" value="Periplasmic binding protein-like II"/>
    <property type="match status" value="3"/>
</dbReference>
<organism evidence="2 3">
    <name type="scientific">Leifsonia stereocauli</name>
    <dbReference type="NCBI Taxonomy" id="3134136"/>
    <lineage>
        <taxon>Bacteria</taxon>
        <taxon>Bacillati</taxon>
        <taxon>Actinomycetota</taxon>
        <taxon>Actinomycetes</taxon>
        <taxon>Micrococcales</taxon>
        <taxon>Microbacteriaceae</taxon>
        <taxon>Leifsonia</taxon>
    </lineage>
</organism>
<dbReference type="RefSeq" id="WP_342114804.1">
    <property type="nucleotide sequence ID" value="NZ_JBCAUN010000002.1"/>
</dbReference>
<keyword evidence="1" id="KW-0732">Signal</keyword>
<accession>A0ABU9W691</accession>
<evidence type="ECO:0000313" key="3">
    <source>
        <dbReference type="Proteomes" id="UP001425155"/>
    </source>
</evidence>
<name>A0ABU9W691_9MICO</name>
<keyword evidence="3" id="KW-1185">Reference proteome</keyword>
<feature type="signal peptide" evidence="1">
    <location>
        <begin position="1"/>
        <end position="21"/>
    </location>
</feature>
<dbReference type="PANTHER" id="PTHR43649">
    <property type="entry name" value="ARABINOSE-BINDING PROTEIN-RELATED"/>
    <property type="match status" value="1"/>
</dbReference>